<dbReference type="GO" id="GO:0016787">
    <property type="term" value="F:hydrolase activity"/>
    <property type="evidence" value="ECO:0007669"/>
    <property type="project" value="UniProtKB-KW"/>
</dbReference>
<dbReference type="Gene3D" id="2.60.120.200">
    <property type="match status" value="1"/>
</dbReference>
<dbReference type="PROSITE" id="PS51762">
    <property type="entry name" value="GH16_2"/>
    <property type="match status" value="1"/>
</dbReference>
<keyword evidence="3" id="KW-0378">Hydrolase</keyword>
<dbReference type="PANTHER" id="PTHR10963:SF55">
    <property type="entry name" value="GLYCOSIDE HYDROLASE FAMILY 16 PROTEIN"/>
    <property type="match status" value="1"/>
</dbReference>
<dbReference type="SUPFAM" id="SSF49899">
    <property type="entry name" value="Concanavalin A-like lectins/glucanases"/>
    <property type="match status" value="1"/>
</dbReference>
<dbReference type="CDD" id="cd08023">
    <property type="entry name" value="GH16_laminarinase_like"/>
    <property type="match status" value="1"/>
</dbReference>
<dbReference type="SUPFAM" id="SSF49299">
    <property type="entry name" value="PKD domain"/>
    <property type="match status" value="1"/>
</dbReference>
<dbReference type="InterPro" id="IPR035986">
    <property type="entry name" value="PKD_dom_sf"/>
</dbReference>
<reference evidence="3 4" key="1">
    <citation type="submission" date="2019-02" db="EMBL/GenBank/DDBJ databases">
        <authorList>
            <person name="Goldberg S.R."/>
            <person name="Haltli B.A."/>
            <person name="Correa H."/>
            <person name="Russell K.G."/>
        </authorList>
    </citation>
    <scope>NUCLEOTIDE SEQUENCE [LARGE SCALE GENOMIC DNA]</scope>
    <source>
        <strain evidence="3 4">JCM 16186</strain>
    </source>
</reference>
<sequence>MKRHNVVLIILISFCWYRCSGDEGEPTIVLPSNLKLDLQEDENNPGSVAFTATADNVNFYSYYFGLPNEAATISNDGKAAYKYTESGTYIVTVQAHATSSQFVSVEKEVVIQLEDDSTPTDIPSEGYTTPESYDGMTLVWQDEFGGTALSGDWTYEIGTGSNGWGNNELQYYREENTEVRDGYLIITAKEESFGGRDYTSSRIITAGNQTFQYGRIDIRAALPQGQGIWPALWMLGSNFNTVGWAKCGEIDIMEMIGGSATGRDNTVHGTIHWDNGGSNVNYGDSYTLSSGIFADEFHVFSIVWDATSITWYVDDVKFNEVDTTPADLSEFQNDFFFIFNVAVGGNWPGSPDANTVFPQKMIVDYVRVFQEQ</sequence>
<dbReference type="RefSeq" id="WP_155174829.1">
    <property type="nucleotide sequence ID" value="NZ_BAAAFL010000055.1"/>
</dbReference>
<accession>A0ABW9RXU4</accession>
<dbReference type="InterPro" id="IPR050546">
    <property type="entry name" value="Glycosyl_Hydrlase_16"/>
</dbReference>
<organism evidence="3 4">
    <name type="scientific">Fulvivirga kasyanovii</name>
    <dbReference type="NCBI Taxonomy" id="396812"/>
    <lineage>
        <taxon>Bacteria</taxon>
        <taxon>Pseudomonadati</taxon>
        <taxon>Bacteroidota</taxon>
        <taxon>Cytophagia</taxon>
        <taxon>Cytophagales</taxon>
        <taxon>Fulvivirgaceae</taxon>
        <taxon>Fulvivirga</taxon>
    </lineage>
</organism>
<dbReference type="Proteomes" id="UP000798808">
    <property type="component" value="Unassembled WGS sequence"/>
</dbReference>
<proteinExistence type="inferred from homology"/>
<dbReference type="InterPro" id="IPR000757">
    <property type="entry name" value="Beta-glucanase-like"/>
</dbReference>
<dbReference type="EMBL" id="SMLW01000644">
    <property type="protein sequence ID" value="MTI27830.1"/>
    <property type="molecule type" value="Genomic_DNA"/>
</dbReference>
<feature type="domain" description="GH16" evidence="2">
    <location>
        <begin position="122"/>
        <end position="372"/>
    </location>
</feature>
<name>A0ABW9RXU4_9BACT</name>
<dbReference type="InterPro" id="IPR013320">
    <property type="entry name" value="ConA-like_dom_sf"/>
</dbReference>
<dbReference type="Pfam" id="PF00722">
    <property type="entry name" value="Glyco_hydro_16"/>
    <property type="match status" value="1"/>
</dbReference>
<evidence type="ECO:0000256" key="1">
    <source>
        <dbReference type="ARBA" id="ARBA00006865"/>
    </source>
</evidence>
<comment type="similarity">
    <text evidence="1">Belongs to the glycosyl hydrolase 16 family.</text>
</comment>
<dbReference type="PANTHER" id="PTHR10963">
    <property type="entry name" value="GLYCOSYL HYDROLASE-RELATED"/>
    <property type="match status" value="1"/>
</dbReference>
<protein>
    <submittedName>
        <fullName evidence="3">Glycoside hydrolase family 16 protein</fullName>
    </submittedName>
</protein>
<keyword evidence="4" id="KW-1185">Reference proteome</keyword>
<evidence type="ECO:0000313" key="3">
    <source>
        <dbReference type="EMBL" id="MTI27830.1"/>
    </source>
</evidence>
<gene>
    <name evidence="3" type="ORF">E1163_22935</name>
</gene>
<evidence type="ECO:0000313" key="4">
    <source>
        <dbReference type="Proteomes" id="UP000798808"/>
    </source>
</evidence>
<evidence type="ECO:0000259" key="2">
    <source>
        <dbReference type="PROSITE" id="PS51762"/>
    </source>
</evidence>
<comment type="caution">
    <text evidence="3">The sequence shown here is derived from an EMBL/GenBank/DDBJ whole genome shotgun (WGS) entry which is preliminary data.</text>
</comment>